<evidence type="ECO:0000256" key="1">
    <source>
        <dbReference type="SAM" id="MobiDB-lite"/>
    </source>
</evidence>
<dbReference type="RefSeq" id="WP_281006524.1">
    <property type="nucleotide sequence ID" value="NZ_JAYGIE010000090.1"/>
</dbReference>
<proteinExistence type="predicted"/>
<keyword evidence="4" id="KW-1185">Reference proteome</keyword>
<gene>
    <name evidence="3" type="ORF">VB774_17710</name>
</gene>
<comment type="caution">
    <text evidence="3">The sequence shown here is derived from an EMBL/GenBank/DDBJ whole genome shotgun (WGS) entry which is preliminary data.</text>
</comment>
<dbReference type="Gene3D" id="1.10.3460.10">
    <property type="entry name" value="Chlorophyll a/b binding protein domain"/>
    <property type="match status" value="1"/>
</dbReference>
<feature type="region of interest" description="Disordered" evidence="1">
    <location>
        <begin position="1"/>
        <end position="22"/>
    </location>
</feature>
<evidence type="ECO:0000313" key="4">
    <source>
        <dbReference type="Proteomes" id="UP001301388"/>
    </source>
</evidence>
<keyword evidence="2" id="KW-0472">Membrane</keyword>
<dbReference type="Proteomes" id="UP001301388">
    <property type="component" value="Unassembled WGS sequence"/>
</dbReference>
<evidence type="ECO:0000313" key="3">
    <source>
        <dbReference type="EMBL" id="MEA5479461.1"/>
    </source>
</evidence>
<evidence type="ECO:0000256" key="2">
    <source>
        <dbReference type="SAM" id="Phobius"/>
    </source>
</evidence>
<feature type="transmembrane region" description="Helical" evidence="2">
    <location>
        <begin position="67"/>
        <end position="99"/>
    </location>
</feature>
<reference evidence="3 4" key="1">
    <citation type="submission" date="2023-12" db="EMBL/GenBank/DDBJ databases">
        <title>Baltic Sea Cyanobacteria.</title>
        <authorList>
            <person name="Delbaje E."/>
            <person name="Fewer D.P."/>
            <person name="Shishido T.K."/>
        </authorList>
    </citation>
    <scope>NUCLEOTIDE SEQUENCE [LARGE SCALE GENOMIC DNA]</scope>
    <source>
        <strain evidence="3 4">UHCC 0370</strain>
    </source>
</reference>
<protein>
    <submittedName>
        <fullName evidence="3">Chlorophyll A-B binding protein</fullName>
    </submittedName>
</protein>
<name>A0ABU5TME5_9CYAN</name>
<dbReference type="EMBL" id="JAYGIE010000090">
    <property type="protein sequence ID" value="MEA5479461.1"/>
    <property type="molecule type" value="Genomic_DNA"/>
</dbReference>
<keyword evidence="2" id="KW-1133">Transmembrane helix</keyword>
<feature type="compositionally biased region" description="Low complexity" evidence="1">
    <location>
        <begin position="7"/>
        <end position="22"/>
    </location>
</feature>
<keyword evidence="2" id="KW-0812">Transmembrane</keyword>
<sequence>MVVTPIKNASNDNDNSKTTNKTVGFNVNPTGAGVFGFSNFAETWNGRMAMIGLVAGFTNEVLTGKGILAQVGITGGISVLFALFFTGFTVATLLGYYAVKATKDSE</sequence>
<dbReference type="SUPFAM" id="SSF103511">
    <property type="entry name" value="Chlorophyll a-b binding protein"/>
    <property type="match status" value="1"/>
</dbReference>
<organism evidence="3 4">
    <name type="scientific">Pseudanabaena galeata UHCC 0370</name>
    <dbReference type="NCBI Taxonomy" id="3110310"/>
    <lineage>
        <taxon>Bacteria</taxon>
        <taxon>Bacillati</taxon>
        <taxon>Cyanobacteriota</taxon>
        <taxon>Cyanophyceae</taxon>
        <taxon>Pseudanabaenales</taxon>
        <taxon>Pseudanabaenaceae</taxon>
        <taxon>Pseudanabaena</taxon>
    </lineage>
</organism>
<accession>A0ABU5TME5</accession>